<sequence>MNQKSLQIIIFLTLILLTSGCSDNSTDTPDTIKNPDISEASNTDSLDTAEESTSVMDYRQQMRDFVIGISTYSKQKNPVFIIIPQNGQELLTSGGEPDDPIAQDYISAIDGVGREDLFFGYDDDNVATEEEDTEYMASLLDIARDNGVVVLVTDYCWTKFYVDASYRENADRFYISFAADSRDLDTIPEYPAEPFNVNSNDILSLSDAQNFLYIINPEEYGSKEEFLESLWGTDYDVILIDLFFYDLPLTSDDIASLKIKSNGGSRLVIAYMSIGESEDYRYYWDESWRVGSPEWLEAENPDWEGNYKVRYWDEQWQDVIYGNEDAYLDMILDAGFDGVYLDIIDAFEYFED</sequence>
<comment type="caution">
    <text evidence="3">The sequence shown here is derived from an EMBL/GenBank/DDBJ whole genome shotgun (WGS) entry which is preliminary data.</text>
</comment>
<accession>A0A7Z7FBS9</accession>
<evidence type="ECO:0000313" key="4">
    <source>
        <dbReference type="Proteomes" id="UP000199259"/>
    </source>
</evidence>
<dbReference type="SUPFAM" id="SSF51445">
    <property type="entry name" value="(Trans)glycosidases"/>
    <property type="match status" value="2"/>
</dbReference>
<feature type="domain" description="Glycoside-hydrolase family GH114 TIM-barrel" evidence="2">
    <location>
        <begin position="237"/>
        <end position="348"/>
    </location>
</feature>
<dbReference type="InterPro" id="IPR016062">
    <property type="entry name" value="TM1410-rel"/>
</dbReference>
<dbReference type="OrthoDB" id="124346at2157"/>
<dbReference type="InterPro" id="IPR013785">
    <property type="entry name" value="Aldolase_TIM"/>
</dbReference>
<evidence type="ECO:0000256" key="1">
    <source>
        <dbReference type="SAM" id="MobiDB-lite"/>
    </source>
</evidence>
<evidence type="ECO:0000313" key="3">
    <source>
        <dbReference type="EMBL" id="SDF34822.1"/>
    </source>
</evidence>
<dbReference type="AlphaFoldDB" id="A0A7Z7FBS9"/>
<dbReference type="PROSITE" id="PS51257">
    <property type="entry name" value="PROKAR_LIPOPROTEIN"/>
    <property type="match status" value="1"/>
</dbReference>
<dbReference type="RefSeq" id="WP_091708254.1">
    <property type="nucleotide sequence ID" value="NZ_FNCA01000001.1"/>
</dbReference>
<proteinExistence type="predicted"/>
<dbReference type="PANTHER" id="PTHR35882:SF2">
    <property type="entry name" value="PELA"/>
    <property type="match status" value="1"/>
</dbReference>
<reference evidence="3 4" key="1">
    <citation type="submission" date="2016-10" db="EMBL/GenBank/DDBJ databases">
        <authorList>
            <person name="Varghese N."/>
            <person name="Submissions S."/>
        </authorList>
    </citation>
    <scope>NUCLEOTIDE SEQUENCE [LARGE SCALE GENOMIC DNA]</scope>
    <source>
        <strain evidence="3 4">PL 12/M</strain>
    </source>
</reference>
<organism evidence="3 4">
    <name type="scientific">Methanolobus vulcani</name>
    <dbReference type="NCBI Taxonomy" id="38026"/>
    <lineage>
        <taxon>Archaea</taxon>
        <taxon>Methanobacteriati</taxon>
        <taxon>Methanobacteriota</taxon>
        <taxon>Stenosarchaea group</taxon>
        <taxon>Methanomicrobia</taxon>
        <taxon>Methanosarcinales</taxon>
        <taxon>Methanosarcinaceae</taxon>
        <taxon>Methanolobus</taxon>
    </lineage>
</organism>
<dbReference type="InterPro" id="IPR004352">
    <property type="entry name" value="GH114_TIM-barrel"/>
</dbReference>
<dbReference type="EMBL" id="FNCA01000001">
    <property type="protein sequence ID" value="SDF34822.1"/>
    <property type="molecule type" value="Genomic_DNA"/>
</dbReference>
<dbReference type="PANTHER" id="PTHR35882">
    <property type="entry name" value="PELA"/>
    <property type="match status" value="1"/>
</dbReference>
<dbReference type="Proteomes" id="UP000199259">
    <property type="component" value="Unassembled WGS sequence"/>
</dbReference>
<protein>
    <recommendedName>
        <fullName evidence="2">Glycoside-hydrolase family GH114 TIM-barrel domain-containing protein</fullName>
    </recommendedName>
</protein>
<gene>
    <name evidence="3" type="ORF">SAMN04488589_0424</name>
</gene>
<dbReference type="InterPro" id="IPR017853">
    <property type="entry name" value="GH"/>
</dbReference>
<feature type="compositionally biased region" description="Polar residues" evidence="1">
    <location>
        <begin position="39"/>
        <end position="53"/>
    </location>
</feature>
<dbReference type="Gene3D" id="3.20.20.70">
    <property type="entry name" value="Aldolase class I"/>
    <property type="match status" value="2"/>
</dbReference>
<evidence type="ECO:0000259" key="2">
    <source>
        <dbReference type="Pfam" id="PF03537"/>
    </source>
</evidence>
<keyword evidence="4" id="KW-1185">Reference proteome</keyword>
<name>A0A7Z7FBS9_9EURY</name>
<feature type="region of interest" description="Disordered" evidence="1">
    <location>
        <begin position="25"/>
        <end position="53"/>
    </location>
</feature>
<dbReference type="Pfam" id="PF03537">
    <property type="entry name" value="Glyco_hydro_114"/>
    <property type="match status" value="1"/>
</dbReference>
<dbReference type="PRINTS" id="PR01545">
    <property type="entry name" value="THEMAYE10DUF"/>
</dbReference>